<dbReference type="CDD" id="cd05911">
    <property type="entry name" value="Firefly_Luc_like"/>
    <property type="match status" value="1"/>
</dbReference>
<evidence type="ECO:0000313" key="5">
    <source>
        <dbReference type="EMBL" id="KAH6592436.1"/>
    </source>
</evidence>
<evidence type="ECO:0008006" key="7">
    <source>
        <dbReference type="Google" id="ProtNLM"/>
    </source>
</evidence>
<keyword evidence="6" id="KW-1185">Reference proteome</keyword>
<dbReference type="InterPro" id="IPR020845">
    <property type="entry name" value="AMP-binding_CS"/>
</dbReference>
<keyword evidence="2" id="KW-0436">Ligase</keyword>
<comment type="caution">
    <text evidence="5">The sequence shown here is derived from an EMBL/GenBank/DDBJ whole genome shotgun (WGS) entry which is preliminary data.</text>
</comment>
<dbReference type="Pfam" id="PF13193">
    <property type="entry name" value="AMP-binding_C"/>
    <property type="match status" value="1"/>
</dbReference>
<evidence type="ECO:0000313" key="6">
    <source>
        <dbReference type="Proteomes" id="UP001648503"/>
    </source>
</evidence>
<dbReference type="PROSITE" id="PS00455">
    <property type="entry name" value="AMP_BINDING"/>
    <property type="match status" value="1"/>
</dbReference>
<evidence type="ECO:0000259" key="3">
    <source>
        <dbReference type="Pfam" id="PF00501"/>
    </source>
</evidence>
<comment type="similarity">
    <text evidence="1">Belongs to the ATP-dependent AMP-binding enzyme family.</text>
</comment>
<evidence type="ECO:0000259" key="4">
    <source>
        <dbReference type="Pfam" id="PF13193"/>
    </source>
</evidence>
<dbReference type="InterPro" id="IPR025110">
    <property type="entry name" value="AMP-bd_C"/>
</dbReference>
<dbReference type="PANTHER" id="PTHR24096">
    <property type="entry name" value="LONG-CHAIN-FATTY-ACID--COA LIGASE"/>
    <property type="match status" value="1"/>
</dbReference>
<dbReference type="SUPFAM" id="SSF56801">
    <property type="entry name" value="Acetyl-CoA synthetase-like"/>
    <property type="match status" value="1"/>
</dbReference>
<sequence>MIYTSPYPPVVVPEQDIPSFIFGSEGFKRNLDGPALIDSESGQVITFRELQQSARCFAAGLIHLLAFRKSEVVAVYTPNNINYSTIAFGTLMAGGSLSGINPSYTTEEVAYQLKDSGSSVLIVSPDLTDNACAAAKRVGIPADRIFVLAEHPIGSLRTFSSLLSELPLPTITFTSDELKNTPAYLCYSSGTTGRSKGVITTHRNMVANVLQMSSFDMDAKSPADLWMGVLPFYHIYGLNIALHQAAYSGIPLCVVPKFEFEKFLASVQKYQATVLHVVPPIVLGLAKHPIVSKYNLTSVRRIMSGAAPLGRELSEATSKRFKVPVVQGYGLTETSPVAHACPMDQVVDGSVGFLVPSMEARIVDVDTGKDCDLGQPGELWLRGPNVMKGYINNPKATAECIDTKGFFHTGDIAIVVKSGHFFIVDRLKELIKYKGFQVPPAELEAKLNSHPSIADAAVISRPDEYAGELPLAYVVLQPGMTLTEKQVQMYVAERVAPHKQLRGGVVFVDAIPKAASGKILRRVLRVMDKEMRTRAKL</sequence>
<dbReference type="EMBL" id="JAFCIX010000379">
    <property type="protein sequence ID" value="KAH6592436.1"/>
    <property type="molecule type" value="Genomic_DNA"/>
</dbReference>
<proteinExistence type="inferred from homology"/>
<evidence type="ECO:0000256" key="2">
    <source>
        <dbReference type="ARBA" id="ARBA00022598"/>
    </source>
</evidence>
<name>A0ABQ8F5L5_9FUNG</name>
<dbReference type="InterPro" id="IPR000873">
    <property type="entry name" value="AMP-dep_synth/lig_dom"/>
</dbReference>
<gene>
    <name evidence="5" type="ORF">BASA50_008052</name>
</gene>
<dbReference type="Gene3D" id="3.40.50.12780">
    <property type="entry name" value="N-terminal domain of ligase-like"/>
    <property type="match status" value="1"/>
</dbReference>
<dbReference type="Gene3D" id="3.30.300.30">
    <property type="match status" value="1"/>
</dbReference>
<feature type="domain" description="AMP-binding enzyme C-terminal" evidence="4">
    <location>
        <begin position="442"/>
        <end position="518"/>
    </location>
</feature>
<dbReference type="PANTHER" id="PTHR24096:SF149">
    <property type="entry name" value="AMP-BINDING DOMAIN-CONTAINING PROTEIN-RELATED"/>
    <property type="match status" value="1"/>
</dbReference>
<feature type="domain" description="AMP-dependent synthetase/ligase" evidence="3">
    <location>
        <begin position="29"/>
        <end position="390"/>
    </location>
</feature>
<evidence type="ECO:0000256" key="1">
    <source>
        <dbReference type="ARBA" id="ARBA00006432"/>
    </source>
</evidence>
<organism evidence="5 6">
    <name type="scientific">Batrachochytrium salamandrivorans</name>
    <dbReference type="NCBI Taxonomy" id="1357716"/>
    <lineage>
        <taxon>Eukaryota</taxon>
        <taxon>Fungi</taxon>
        <taxon>Fungi incertae sedis</taxon>
        <taxon>Chytridiomycota</taxon>
        <taxon>Chytridiomycota incertae sedis</taxon>
        <taxon>Chytridiomycetes</taxon>
        <taxon>Rhizophydiales</taxon>
        <taxon>Rhizophydiales incertae sedis</taxon>
        <taxon>Batrachochytrium</taxon>
    </lineage>
</organism>
<dbReference type="InterPro" id="IPR042099">
    <property type="entry name" value="ANL_N_sf"/>
</dbReference>
<dbReference type="InterPro" id="IPR045851">
    <property type="entry name" value="AMP-bd_C_sf"/>
</dbReference>
<accession>A0ABQ8F5L5</accession>
<reference evidence="5 6" key="1">
    <citation type="submission" date="2021-02" db="EMBL/GenBank/DDBJ databases">
        <title>Variation within the Batrachochytrium salamandrivorans European outbreak.</title>
        <authorList>
            <person name="Kelly M."/>
            <person name="Pasmans F."/>
            <person name="Shea T.P."/>
            <person name="Munoz J.F."/>
            <person name="Carranza S."/>
            <person name="Cuomo C.A."/>
            <person name="Martel A."/>
        </authorList>
    </citation>
    <scope>NUCLEOTIDE SEQUENCE [LARGE SCALE GENOMIC DNA]</scope>
    <source>
        <strain evidence="5 6">AMFP18/2</strain>
    </source>
</reference>
<dbReference type="Pfam" id="PF00501">
    <property type="entry name" value="AMP-binding"/>
    <property type="match status" value="1"/>
</dbReference>
<protein>
    <recommendedName>
        <fullName evidence="7">4-coumarate-CoA ligase</fullName>
    </recommendedName>
</protein>
<dbReference type="Proteomes" id="UP001648503">
    <property type="component" value="Unassembled WGS sequence"/>
</dbReference>